<dbReference type="PANTHER" id="PTHR47424">
    <property type="entry name" value="REGULATORY PROTEIN GAL4"/>
    <property type="match status" value="1"/>
</dbReference>
<comment type="caution">
    <text evidence="9">The sequence shown here is derived from an EMBL/GenBank/DDBJ whole genome shotgun (WGS) entry which is preliminary data.</text>
</comment>
<reference evidence="9" key="1">
    <citation type="submission" date="2022-12" db="EMBL/GenBank/DDBJ databases">
        <authorList>
            <person name="Petersen C."/>
        </authorList>
    </citation>
    <scope>NUCLEOTIDE SEQUENCE</scope>
    <source>
        <strain evidence="9">IBT 29677</strain>
    </source>
</reference>
<dbReference type="AlphaFoldDB" id="A0A9W9VCF7"/>
<evidence type="ECO:0000256" key="5">
    <source>
        <dbReference type="ARBA" id="ARBA00023242"/>
    </source>
</evidence>
<dbReference type="InterPro" id="IPR036864">
    <property type="entry name" value="Zn2-C6_fun-type_DNA-bd_sf"/>
</dbReference>
<feature type="region of interest" description="Disordered" evidence="6">
    <location>
        <begin position="76"/>
        <end position="121"/>
    </location>
</feature>
<keyword evidence="5" id="KW-0539">Nucleus</keyword>
<keyword evidence="10" id="KW-1185">Reference proteome</keyword>
<evidence type="ECO:0000256" key="6">
    <source>
        <dbReference type="SAM" id="MobiDB-lite"/>
    </source>
</evidence>
<keyword evidence="3" id="KW-0238">DNA-binding</keyword>
<dbReference type="EMBL" id="JAPZBU010000012">
    <property type="protein sequence ID" value="KAJ5376872.1"/>
    <property type="molecule type" value="Genomic_DNA"/>
</dbReference>
<dbReference type="InterPro" id="IPR051127">
    <property type="entry name" value="Fungal_SecMet_Regulators"/>
</dbReference>
<feature type="chain" id="PRO_5040734127" description="Zn(2)-C6 fungal-type domain-containing protein" evidence="7">
    <location>
        <begin position="21"/>
        <end position="724"/>
    </location>
</feature>
<proteinExistence type="predicted"/>
<dbReference type="GO" id="GO:0008270">
    <property type="term" value="F:zinc ion binding"/>
    <property type="evidence" value="ECO:0007669"/>
    <property type="project" value="InterPro"/>
</dbReference>
<sequence>MRRTFSISLFLSRVVLRTLCEACRRRKVKCSGEQPCRGCLKHGWSCTFGHTGRRRFSEAQVQHLLDKIRSYEERLAGQPSESSILSPVGSGPGPSRAPREADTETPVTSGPDNPSRGFSYDESVSAISPEQLEATDLASGPAFESQARSLLDRSQLSPFAARDYTRSRDHSRSHSQWTSVDTLLEDSNESWPSLEQSQYLLEQFLFYLGVSQHFFDSRTFSDSLMLLFQSPETREEVKRSTWYTEYLLVMAMAKLMDVESPTSQPPGSALFTEALSRLPQLHHLGGEGVIAVEILTLMATYLQWCDRKHDAYIHIGLALRLAIALGCNLPESEQNCLPSQSAHRVRLWWTVYMLDRRLSSGLGLAAGADERQLRAGFPRHVAGFQSPVALNINVRIARITDEIMSSLYGNSSITELDLVKRIQDILKELSDIGRSFPQALVLDFTRPLGNVTRTGASLYLMLFQAIILCTRPILLRSVRLRVQRQQKLEASEIVPDMLSRLCDTCNEAATRSLAILHSLQRQRTIPRFGFFDLDATFSAAFVLVMGGFINSSQDEPPPALSQAYEVLQFLARSGNFAAEQRLQDISQSCSHVWPSHIFNKASSSEGSPQFSMTSRPRGLNLTPDESGDRRPFGNYPIQPRPSMSFEAGSRRNHHDESQLLEPWANLLSTDTVFGTRDDWNIDLSGEAEDIYSSFNNPTLPLTGVDYMDWLEIEKVLNGPETLPS</sequence>
<dbReference type="Pfam" id="PF04082">
    <property type="entry name" value="Fungal_trans"/>
    <property type="match status" value="1"/>
</dbReference>
<keyword evidence="1" id="KW-0479">Metal-binding</keyword>
<evidence type="ECO:0000256" key="3">
    <source>
        <dbReference type="ARBA" id="ARBA00023125"/>
    </source>
</evidence>
<dbReference type="CDD" id="cd12148">
    <property type="entry name" value="fungal_TF_MHR"/>
    <property type="match status" value="1"/>
</dbReference>
<keyword evidence="7" id="KW-0732">Signal</keyword>
<gene>
    <name evidence="9" type="ORF">N7509_013758</name>
</gene>
<organism evidence="9 10">
    <name type="scientific">Penicillium cosmopolitanum</name>
    <dbReference type="NCBI Taxonomy" id="1131564"/>
    <lineage>
        <taxon>Eukaryota</taxon>
        <taxon>Fungi</taxon>
        <taxon>Dikarya</taxon>
        <taxon>Ascomycota</taxon>
        <taxon>Pezizomycotina</taxon>
        <taxon>Eurotiomycetes</taxon>
        <taxon>Eurotiomycetidae</taxon>
        <taxon>Eurotiales</taxon>
        <taxon>Aspergillaceae</taxon>
        <taxon>Penicillium</taxon>
    </lineage>
</organism>
<evidence type="ECO:0000313" key="10">
    <source>
        <dbReference type="Proteomes" id="UP001147747"/>
    </source>
</evidence>
<dbReference type="SUPFAM" id="SSF57701">
    <property type="entry name" value="Zn2/Cys6 DNA-binding domain"/>
    <property type="match status" value="1"/>
</dbReference>
<accession>A0A9W9VCF7</accession>
<evidence type="ECO:0000313" key="9">
    <source>
        <dbReference type="EMBL" id="KAJ5376872.1"/>
    </source>
</evidence>
<dbReference type="SMART" id="SM00906">
    <property type="entry name" value="Fungal_trans"/>
    <property type="match status" value="1"/>
</dbReference>
<dbReference type="Proteomes" id="UP001147747">
    <property type="component" value="Unassembled WGS sequence"/>
</dbReference>
<keyword evidence="2" id="KW-0805">Transcription regulation</keyword>
<dbReference type="GeneID" id="81377375"/>
<evidence type="ECO:0000259" key="8">
    <source>
        <dbReference type="PROSITE" id="PS50048"/>
    </source>
</evidence>
<dbReference type="RefSeq" id="XP_056481902.1">
    <property type="nucleotide sequence ID" value="XM_056638395.1"/>
</dbReference>
<evidence type="ECO:0000256" key="7">
    <source>
        <dbReference type="SAM" id="SignalP"/>
    </source>
</evidence>
<dbReference type="PROSITE" id="PS50048">
    <property type="entry name" value="ZN2_CY6_FUNGAL_2"/>
    <property type="match status" value="1"/>
</dbReference>
<dbReference type="Pfam" id="PF00172">
    <property type="entry name" value="Zn_clus"/>
    <property type="match status" value="1"/>
</dbReference>
<dbReference type="GO" id="GO:0003677">
    <property type="term" value="F:DNA binding"/>
    <property type="evidence" value="ECO:0007669"/>
    <property type="project" value="UniProtKB-KW"/>
</dbReference>
<feature type="signal peptide" evidence="7">
    <location>
        <begin position="1"/>
        <end position="20"/>
    </location>
</feature>
<feature type="domain" description="Zn(2)-C6 fungal-type" evidence="8">
    <location>
        <begin position="19"/>
        <end position="48"/>
    </location>
</feature>
<protein>
    <recommendedName>
        <fullName evidence="8">Zn(2)-C6 fungal-type domain-containing protein</fullName>
    </recommendedName>
</protein>
<dbReference type="InterPro" id="IPR001138">
    <property type="entry name" value="Zn2Cys6_DnaBD"/>
</dbReference>
<dbReference type="Gene3D" id="4.10.240.10">
    <property type="entry name" value="Zn(2)-C6 fungal-type DNA-binding domain"/>
    <property type="match status" value="1"/>
</dbReference>
<feature type="region of interest" description="Disordered" evidence="6">
    <location>
        <begin position="600"/>
        <end position="654"/>
    </location>
</feature>
<dbReference type="SMART" id="SM00066">
    <property type="entry name" value="GAL4"/>
    <property type="match status" value="1"/>
</dbReference>
<feature type="compositionally biased region" description="Polar residues" evidence="6">
    <location>
        <begin position="600"/>
        <end position="614"/>
    </location>
</feature>
<keyword evidence="4" id="KW-0804">Transcription</keyword>
<evidence type="ECO:0000256" key="2">
    <source>
        <dbReference type="ARBA" id="ARBA00023015"/>
    </source>
</evidence>
<dbReference type="CDD" id="cd00067">
    <property type="entry name" value="GAL4"/>
    <property type="match status" value="1"/>
</dbReference>
<dbReference type="GO" id="GO:0000981">
    <property type="term" value="F:DNA-binding transcription factor activity, RNA polymerase II-specific"/>
    <property type="evidence" value="ECO:0007669"/>
    <property type="project" value="InterPro"/>
</dbReference>
<evidence type="ECO:0000256" key="1">
    <source>
        <dbReference type="ARBA" id="ARBA00022723"/>
    </source>
</evidence>
<reference evidence="9" key="2">
    <citation type="journal article" date="2023" name="IMA Fungus">
        <title>Comparative genomic study of the Penicillium genus elucidates a diverse pangenome and 15 lateral gene transfer events.</title>
        <authorList>
            <person name="Petersen C."/>
            <person name="Sorensen T."/>
            <person name="Nielsen M.R."/>
            <person name="Sondergaard T.E."/>
            <person name="Sorensen J.L."/>
            <person name="Fitzpatrick D.A."/>
            <person name="Frisvad J.C."/>
            <person name="Nielsen K.L."/>
        </authorList>
    </citation>
    <scope>NUCLEOTIDE SEQUENCE</scope>
    <source>
        <strain evidence="9">IBT 29677</strain>
    </source>
</reference>
<dbReference type="OrthoDB" id="3266505at2759"/>
<evidence type="ECO:0000256" key="4">
    <source>
        <dbReference type="ARBA" id="ARBA00023163"/>
    </source>
</evidence>
<name>A0A9W9VCF7_9EURO</name>
<dbReference type="InterPro" id="IPR007219">
    <property type="entry name" value="XnlR_reg_dom"/>
</dbReference>
<dbReference type="GO" id="GO:0006351">
    <property type="term" value="P:DNA-templated transcription"/>
    <property type="evidence" value="ECO:0007669"/>
    <property type="project" value="InterPro"/>
</dbReference>
<dbReference type="PANTHER" id="PTHR47424:SF6">
    <property type="entry name" value="PROLINE UTILIZATION TRANS-ACTIVATOR"/>
    <property type="match status" value="1"/>
</dbReference>